<keyword evidence="1" id="KW-0812">Transmembrane</keyword>
<evidence type="ECO:0000256" key="1">
    <source>
        <dbReference type="SAM" id="Phobius"/>
    </source>
</evidence>
<dbReference type="HOGENOM" id="CLU_3101234_0_0_4"/>
<evidence type="ECO:0000313" key="3">
    <source>
        <dbReference type="Proteomes" id="UP000004105"/>
    </source>
</evidence>
<keyword evidence="1" id="KW-0472">Membrane</keyword>
<accession>F2BAA1</accession>
<proteinExistence type="predicted"/>
<evidence type="ECO:0000313" key="2">
    <source>
        <dbReference type="EMBL" id="EGF11561.1"/>
    </source>
</evidence>
<name>F2BAA1_9NEIS</name>
<feature type="transmembrane region" description="Helical" evidence="1">
    <location>
        <begin position="21"/>
        <end position="39"/>
    </location>
</feature>
<dbReference type="Proteomes" id="UP000004105">
    <property type="component" value="Unassembled WGS sequence"/>
</dbReference>
<gene>
    <name evidence="2" type="ORF">HMPREF9123_0677</name>
</gene>
<keyword evidence="3" id="KW-1185">Reference proteome</keyword>
<comment type="caution">
    <text evidence="2">The sequence shown here is derived from an EMBL/GenBank/DDBJ whole genome shotgun (WGS) entry which is preliminary data.</text>
</comment>
<keyword evidence="1" id="KW-1133">Transmembrane helix</keyword>
<organism evidence="2 3">
    <name type="scientific">Neisseria bacilliformis ATCC BAA-1200</name>
    <dbReference type="NCBI Taxonomy" id="888742"/>
    <lineage>
        <taxon>Bacteria</taxon>
        <taxon>Pseudomonadati</taxon>
        <taxon>Pseudomonadota</taxon>
        <taxon>Betaproteobacteria</taxon>
        <taxon>Neisseriales</taxon>
        <taxon>Neisseriaceae</taxon>
        <taxon>Neisseria</taxon>
    </lineage>
</organism>
<sequence>MRETAHSIGKCLFCQTVPRPAAARVFFQTAFVAIIAPFSETRPANLPLLPF</sequence>
<dbReference type="AlphaFoldDB" id="F2BAA1"/>
<reference evidence="2 3" key="1">
    <citation type="submission" date="2011-02" db="EMBL/GenBank/DDBJ databases">
        <authorList>
            <person name="Muzny D."/>
            <person name="Qin X."/>
            <person name="Deng J."/>
            <person name="Jiang H."/>
            <person name="Liu Y."/>
            <person name="Qu J."/>
            <person name="Song X.-Z."/>
            <person name="Zhang L."/>
            <person name="Thornton R."/>
            <person name="Coyle M."/>
            <person name="Francisco L."/>
            <person name="Jackson L."/>
            <person name="Javaid M."/>
            <person name="Korchina V."/>
            <person name="Kovar C."/>
            <person name="Mata R."/>
            <person name="Mathew T."/>
            <person name="Ngo R."/>
            <person name="Nguyen L."/>
            <person name="Nguyen N."/>
            <person name="Okwuonu G."/>
            <person name="Ongeri F."/>
            <person name="Pham C."/>
            <person name="Simmons D."/>
            <person name="Wilczek-Boney K."/>
            <person name="Hale W."/>
            <person name="Jakkamsetti A."/>
            <person name="Pham P."/>
            <person name="Ruth R."/>
            <person name="San Lucas F."/>
            <person name="Warren J."/>
            <person name="Zhang J."/>
            <person name="Zhao Z."/>
            <person name="Zhou C."/>
            <person name="Zhu D."/>
            <person name="Lee S."/>
            <person name="Bess C."/>
            <person name="Blankenburg K."/>
            <person name="Forbes L."/>
            <person name="Fu Q."/>
            <person name="Gubbala S."/>
            <person name="Hirani K."/>
            <person name="Jayaseelan J.C."/>
            <person name="Lara F."/>
            <person name="Munidasa M."/>
            <person name="Palculict T."/>
            <person name="Patil S."/>
            <person name="Pu L.-L."/>
            <person name="Saada N."/>
            <person name="Tang L."/>
            <person name="Weissenberger G."/>
            <person name="Zhu Y."/>
            <person name="Hemphill L."/>
            <person name="Shang Y."/>
            <person name="Youmans B."/>
            <person name="Ayvaz T."/>
            <person name="Ross M."/>
            <person name="Santibanez J."/>
            <person name="Aqrawi P."/>
            <person name="Gross S."/>
            <person name="Joshi V."/>
            <person name="Fowler G."/>
            <person name="Nazareth L."/>
            <person name="Reid J."/>
            <person name="Worley K."/>
            <person name="Petrosino J."/>
            <person name="Highlander S."/>
            <person name="Gibbs R."/>
        </authorList>
    </citation>
    <scope>NUCLEOTIDE SEQUENCE [LARGE SCALE GENOMIC DNA]</scope>
    <source>
        <strain evidence="2 3">ATCC BAA-1200</strain>
    </source>
</reference>
<protein>
    <submittedName>
        <fullName evidence="2">Uncharacterized protein</fullName>
    </submittedName>
</protein>
<dbReference type="EMBL" id="AFAY01000012">
    <property type="protein sequence ID" value="EGF11561.1"/>
    <property type="molecule type" value="Genomic_DNA"/>
</dbReference>